<dbReference type="KEGG" id="ten:LPB136_11560"/>
<dbReference type="AlphaFoldDB" id="A0A1L3JLD4"/>
<gene>
    <name evidence="2" type="ORF">LPB136_11560</name>
</gene>
<sequence length="223" mass="26666">MELTKDQVLQIDNYISACGIKYYDVKMEIVDHFASILEYRLEKEPNLYFKNAIVEEHKKFSDNGFKKLLETKTKSTHKRFIKQTFLNFKTFFKLPKVIISIALFFVLLQIMDVVENKEYFFLGLNFFALILTFSLAFIGMKRSKKERTFLTLNMTMRFVTFFHSFVIILQLFNNRGEISLLNKNHNYLHIGAYVLLFLLFWSGEYVYYQNKKEVQQQYPNVIV</sequence>
<feature type="transmembrane region" description="Helical" evidence="1">
    <location>
        <begin position="97"/>
        <end position="114"/>
    </location>
</feature>
<keyword evidence="1" id="KW-0812">Transmembrane</keyword>
<organism evidence="2 3">
    <name type="scientific">Tenacibaculum todarodis</name>
    <dbReference type="NCBI Taxonomy" id="1850252"/>
    <lineage>
        <taxon>Bacteria</taxon>
        <taxon>Pseudomonadati</taxon>
        <taxon>Bacteroidota</taxon>
        <taxon>Flavobacteriia</taxon>
        <taxon>Flavobacteriales</taxon>
        <taxon>Flavobacteriaceae</taxon>
        <taxon>Tenacibaculum</taxon>
    </lineage>
</organism>
<feature type="transmembrane region" description="Helical" evidence="1">
    <location>
        <begin position="150"/>
        <end position="172"/>
    </location>
</feature>
<evidence type="ECO:0000313" key="2">
    <source>
        <dbReference type="EMBL" id="APG65960.1"/>
    </source>
</evidence>
<proteinExistence type="predicted"/>
<feature type="transmembrane region" description="Helical" evidence="1">
    <location>
        <begin position="120"/>
        <end position="138"/>
    </location>
</feature>
<dbReference type="RefSeq" id="WP_072556483.1">
    <property type="nucleotide sequence ID" value="NZ_CP018155.1"/>
</dbReference>
<protein>
    <submittedName>
        <fullName evidence="2">Uncharacterized protein</fullName>
    </submittedName>
</protein>
<dbReference type="OrthoDB" id="1188278at2"/>
<dbReference type="Proteomes" id="UP000181898">
    <property type="component" value="Chromosome"/>
</dbReference>
<keyword evidence="1" id="KW-1133">Transmembrane helix</keyword>
<reference evidence="2 3" key="1">
    <citation type="submission" date="2016-11" db="EMBL/GenBank/DDBJ databases">
        <title>Tenacibaculum sp. LPB0136, isolated from marine environment.</title>
        <authorList>
            <person name="Kim E."/>
            <person name="Yi H."/>
        </authorList>
    </citation>
    <scope>NUCLEOTIDE SEQUENCE [LARGE SCALE GENOMIC DNA]</scope>
    <source>
        <strain evidence="2 3">LPB0136</strain>
    </source>
</reference>
<dbReference type="EMBL" id="CP018155">
    <property type="protein sequence ID" value="APG65960.1"/>
    <property type="molecule type" value="Genomic_DNA"/>
</dbReference>
<evidence type="ECO:0000313" key="3">
    <source>
        <dbReference type="Proteomes" id="UP000181898"/>
    </source>
</evidence>
<feature type="transmembrane region" description="Helical" evidence="1">
    <location>
        <begin position="187"/>
        <end position="208"/>
    </location>
</feature>
<keyword evidence="1" id="KW-0472">Membrane</keyword>
<name>A0A1L3JLD4_9FLAO</name>
<accession>A0A1L3JLD4</accession>
<keyword evidence="3" id="KW-1185">Reference proteome</keyword>
<evidence type="ECO:0000256" key="1">
    <source>
        <dbReference type="SAM" id="Phobius"/>
    </source>
</evidence>
<dbReference type="STRING" id="1850252.LPB136_11560"/>